<feature type="coiled-coil region" evidence="1">
    <location>
        <begin position="365"/>
        <end position="392"/>
    </location>
</feature>
<dbReference type="Pfam" id="PF18694">
    <property type="entry name" value="TDP-43_N"/>
    <property type="match status" value="1"/>
</dbReference>
<feature type="coiled-coil region" evidence="1">
    <location>
        <begin position="288"/>
        <end position="315"/>
    </location>
</feature>
<dbReference type="Proteomes" id="UP001432322">
    <property type="component" value="Unassembled WGS sequence"/>
</dbReference>
<feature type="coiled-coil region" evidence="1">
    <location>
        <begin position="211"/>
        <end position="252"/>
    </location>
</feature>
<name>A0AAV5V7Z7_9BILA</name>
<sequence length="549" mass="63555">FQPQRADSPLQSCQLDSSPHEMSSIVGKVRTVRVFVEPIEVELDEDGGLQWSSLASAFPGCSNLYYKGEESLKTMVKFDGKKFVRNGGIWNDTEYFVTLGSRTMNYPFGSYENASKQFENSVNAVQKMLGGSLFAAPKKRENGVTRRMEKIENGPINGNGIETMAKKEEVTVSLQEREQLLKSSSSSRKLTPIEEQFVDLARISNGKDSIIEGQREELTKMKKMVEEIERDLAKSREESSSQEKRLIALDQELNILRRLSQDQTNMCERVADLTSRLSDRELELSGVRSELNEKLSRLRMEKNEVEVKLDSCSSQLRDTTCRWHGLEEDLKLRTMEIYEMELELKRLRTLAKRVNVDSSEQIQCYTDTMDENAKLREEQSNLREDLSRQREAHLLFEKNALENARLIERNSDIEGRFNNLTLELGKINEKWKTTLNQREEEWSTKRSELELEKGELRRQIVELQSMFESATRDVAETTRRLDDVMASREEMRKHLDSIEFKHQDDLNRSTRVLAERAEEAERRVGEMASLVTSLTQEAHDRQREVNDVL</sequence>
<reference evidence="3" key="1">
    <citation type="submission" date="2023-10" db="EMBL/GenBank/DDBJ databases">
        <title>Genome assembly of Pristionchus species.</title>
        <authorList>
            <person name="Yoshida K."/>
            <person name="Sommer R.J."/>
        </authorList>
    </citation>
    <scope>NUCLEOTIDE SEQUENCE</scope>
    <source>
        <strain evidence="3">RS5133</strain>
    </source>
</reference>
<dbReference type="CDD" id="cd19609">
    <property type="entry name" value="NTD_TDP-43"/>
    <property type="match status" value="1"/>
</dbReference>
<dbReference type="AlphaFoldDB" id="A0AAV5V7Z7"/>
<keyword evidence="4" id="KW-1185">Reference proteome</keyword>
<feature type="coiled-coil region" evidence="1">
    <location>
        <begin position="439"/>
        <end position="473"/>
    </location>
</feature>
<evidence type="ECO:0000313" key="4">
    <source>
        <dbReference type="Proteomes" id="UP001432322"/>
    </source>
</evidence>
<feature type="coiled-coil region" evidence="1">
    <location>
        <begin position="503"/>
        <end position="537"/>
    </location>
</feature>
<proteinExistence type="predicted"/>
<accession>A0AAV5V7Z7</accession>
<protein>
    <recommendedName>
        <fullName evidence="2">TAR DNA-binding protein 43 N-terminal domain-containing protein</fullName>
    </recommendedName>
</protein>
<feature type="domain" description="TAR DNA-binding protein 43 N-terminal" evidence="2">
    <location>
        <begin position="36"/>
        <end position="98"/>
    </location>
</feature>
<evidence type="ECO:0000313" key="3">
    <source>
        <dbReference type="EMBL" id="GMT14393.1"/>
    </source>
</evidence>
<evidence type="ECO:0000259" key="2">
    <source>
        <dbReference type="Pfam" id="PF18694"/>
    </source>
</evidence>
<organism evidence="3 4">
    <name type="scientific">Pristionchus fissidentatus</name>
    <dbReference type="NCBI Taxonomy" id="1538716"/>
    <lineage>
        <taxon>Eukaryota</taxon>
        <taxon>Metazoa</taxon>
        <taxon>Ecdysozoa</taxon>
        <taxon>Nematoda</taxon>
        <taxon>Chromadorea</taxon>
        <taxon>Rhabditida</taxon>
        <taxon>Rhabditina</taxon>
        <taxon>Diplogasteromorpha</taxon>
        <taxon>Diplogasteroidea</taxon>
        <taxon>Neodiplogasteridae</taxon>
        <taxon>Pristionchus</taxon>
    </lineage>
</organism>
<evidence type="ECO:0000256" key="1">
    <source>
        <dbReference type="SAM" id="Coils"/>
    </source>
</evidence>
<gene>
    <name evidence="3" type="ORF">PFISCL1PPCAC_5690</name>
</gene>
<dbReference type="EMBL" id="BTSY01000002">
    <property type="protein sequence ID" value="GMT14393.1"/>
    <property type="molecule type" value="Genomic_DNA"/>
</dbReference>
<dbReference type="InterPro" id="IPR041105">
    <property type="entry name" value="TDP-43_N"/>
</dbReference>
<comment type="caution">
    <text evidence="3">The sequence shown here is derived from an EMBL/GenBank/DDBJ whole genome shotgun (WGS) entry which is preliminary data.</text>
</comment>
<feature type="non-terminal residue" evidence="3">
    <location>
        <position position="1"/>
    </location>
</feature>
<keyword evidence="1" id="KW-0175">Coiled coil</keyword>